<keyword evidence="6" id="KW-1185">Reference proteome</keyword>
<feature type="short sequence motif" description="GXSXG" evidence="3">
    <location>
        <begin position="44"/>
        <end position="48"/>
    </location>
</feature>
<dbReference type="EMBL" id="JAAVJL010000001">
    <property type="protein sequence ID" value="NMF56821.1"/>
    <property type="molecule type" value="Genomic_DNA"/>
</dbReference>
<organism evidence="5 6">
    <name type="scientific">Pseudanabaena yagii GIHE-NHR1</name>
    <dbReference type="NCBI Taxonomy" id="2722753"/>
    <lineage>
        <taxon>Bacteria</taxon>
        <taxon>Bacillati</taxon>
        <taxon>Cyanobacteriota</taxon>
        <taxon>Cyanophyceae</taxon>
        <taxon>Pseudanabaenales</taxon>
        <taxon>Pseudanabaenaceae</taxon>
        <taxon>Pseudanabaena</taxon>
        <taxon>Pseudanabaena yagii</taxon>
    </lineage>
</organism>
<dbReference type="PANTHER" id="PTHR32176:SF92">
    <property type="entry name" value="XYLOSE ISOMERASE"/>
    <property type="match status" value="1"/>
</dbReference>
<evidence type="ECO:0000313" key="5">
    <source>
        <dbReference type="EMBL" id="NMF56821.1"/>
    </source>
</evidence>
<gene>
    <name evidence="5" type="ORF">HC246_01995</name>
</gene>
<dbReference type="PROSITE" id="PS51635">
    <property type="entry name" value="PNPLA"/>
    <property type="match status" value="1"/>
</dbReference>
<name>A0ABX1LNE4_9CYAN</name>
<dbReference type="Proteomes" id="UP000738376">
    <property type="component" value="Unassembled WGS sequence"/>
</dbReference>
<evidence type="ECO:0000313" key="6">
    <source>
        <dbReference type="Proteomes" id="UP000738376"/>
    </source>
</evidence>
<dbReference type="RefSeq" id="WP_169361929.1">
    <property type="nucleotide sequence ID" value="NZ_JAAVJL010000001.1"/>
</dbReference>
<feature type="domain" description="PNPLA" evidence="4">
    <location>
        <begin position="8"/>
        <end position="226"/>
    </location>
</feature>
<feature type="active site" description="Nucleophile" evidence="3">
    <location>
        <position position="46"/>
    </location>
</feature>
<accession>A0ABX1LNE4</accession>
<dbReference type="InterPro" id="IPR016035">
    <property type="entry name" value="Acyl_Trfase/lysoPLipase"/>
</dbReference>
<evidence type="ECO:0000256" key="2">
    <source>
        <dbReference type="ARBA" id="ARBA00023098"/>
    </source>
</evidence>
<feature type="short sequence motif" description="GXGXXG" evidence="3">
    <location>
        <begin position="12"/>
        <end position="17"/>
    </location>
</feature>
<dbReference type="InterPro" id="IPR002641">
    <property type="entry name" value="PNPLA_dom"/>
</dbReference>
<dbReference type="Pfam" id="PF01734">
    <property type="entry name" value="Patatin"/>
    <property type="match status" value="1"/>
</dbReference>
<keyword evidence="3" id="KW-0442">Lipid degradation</keyword>
<protein>
    <submittedName>
        <fullName evidence="5">Patatin-like phospholipase family protein</fullName>
    </submittedName>
</protein>
<dbReference type="PANTHER" id="PTHR32176">
    <property type="entry name" value="XYLOSE ISOMERASE"/>
    <property type="match status" value="1"/>
</dbReference>
<comment type="caution">
    <text evidence="5">The sequence shown here is derived from an EMBL/GenBank/DDBJ whole genome shotgun (WGS) entry which is preliminary data.</text>
</comment>
<proteinExistence type="inferred from homology"/>
<dbReference type="CDD" id="cd07199">
    <property type="entry name" value="Pat17_PNPLA8_PNPLA9_like"/>
    <property type="match status" value="1"/>
</dbReference>
<dbReference type="Gene3D" id="3.40.1090.10">
    <property type="entry name" value="Cytosolic phospholipase A2 catalytic domain"/>
    <property type="match status" value="1"/>
</dbReference>
<evidence type="ECO:0000256" key="1">
    <source>
        <dbReference type="ARBA" id="ARBA00010240"/>
    </source>
</evidence>
<reference evidence="5 6" key="1">
    <citation type="submission" date="2020-03" db="EMBL/GenBank/DDBJ databases">
        <title>Draft Genome Sequence of 2-Methylisoborneol Producing Pseudanabaena yagii Strain GIHE-NHR1 Isolated from North Han River in South Korea.</title>
        <authorList>
            <person name="Jeong J."/>
        </authorList>
    </citation>
    <scope>NUCLEOTIDE SEQUENCE [LARGE SCALE GENOMIC DNA]</scope>
    <source>
        <strain evidence="5 6">GIHE-NHR1</strain>
    </source>
</reference>
<evidence type="ECO:0000259" key="4">
    <source>
        <dbReference type="PROSITE" id="PS51635"/>
    </source>
</evidence>
<keyword evidence="2 3" id="KW-0443">Lipid metabolism</keyword>
<feature type="active site" description="Proton acceptor" evidence="3">
    <location>
        <position position="213"/>
    </location>
</feature>
<keyword evidence="3" id="KW-0378">Hydrolase</keyword>
<evidence type="ECO:0000256" key="3">
    <source>
        <dbReference type="PROSITE-ProRule" id="PRU01161"/>
    </source>
</evidence>
<comment type="similarity">
    <text evidence="1">Belongs to the patatin family.</text>
</comment>
<feature type="short sequence motif" description="DGA/G" evidence="3">
    <location>
        <begin position="213"/>
        <end position="215"/>
    </location>
</feature>
<sequence>MASKFKILACDGGGIRGLLTTVILERLEQKLGSPLNQHFDMFAGTSTGSIIACAIAKGMSAKDLRKFYEDRGKDIFPDLKSLSFLWNSLLDRIKTGDLSLPLFPGDGLDRVLQDKDIFGDILFGGLPKPTLVVSYDAYNRTAVVFKSNQPEFSQIPIWEVCRSSSAAPTAFSGHILSDPTYIASLRQNPDHSIIKNPLRIQIPPESNGVPLIDGGVVANNPSLCAIAECLNLKRSSEPVSLENILVASFGTGQMEDRISADSVKTWGVLDWLNIKKGIPLLEVYADGSADLIDYISAQLLKDQYNRYQPLVPKNKHISTFQADPTNLVSLVEVANDFLNQGGDGQLDALVSAIHS</sequence>
<dbReference type="SUPFAM" id="SSF52151">
    <property type="entry name" value="FabD/lysophospholipase-like"/>
    <property type="match status" value="1"/>
</dbReference>